<evidence type="ECO:0000313" key="3">
    <source>
        <dbReference type="Proteomes" id="UP000308705"/>
    </source>
</evidence>
<gene>
    <name evidence="2" type="ORF">FDA94_00980</name>
</gene>
<comment type="caution">
    <text evidence="2">The sequence shown here is derived from an EMBL/GenBank/DDBJ whole genome shotgun (WGS) entry which is preliminary data.</text>
</comment>
<feature type="transmembrane region" description="Helical" evidence="1">
    <location>
        <begin position="6"/>
        <end position="22"/>
    </location>
</feature>
<protein>
    <submittedName>
        <fullName evidence="2">Uncharacterized protein</fullName>
    </submittedName>
</protein>
<dbReference type="Gene3D" id="3.30.70.1390">
    <property type="entry name" value="ROC domain from the Parkinson's disease-associated leucine-rich repeat kinase 2"/>
    <property type="match status" value="1"/>
</dbReference>
<evidence type="ECO:0000256" key="1">
    <source>
        <dbReference type="SAM" id="Phobius"/>
    </source>
</evidence>
<dbReference type="SUPFAM" id="SSF52540">
    <property type="entry name" value="P-loop containing nucleoside triphosphate hydrolases"/>
    <property type="match status" value="1"/>
</dbReference>
<reference evidence="2 3" key="1">
    <citation type="submission" date="2019-04" db="EMBL/GenBank/DDBJ databases">
        <title>Herbidospora sp. NEAU-GS14.nov., a novel actinomycete isolated from soil.</title>
        <authorList>
            <person name="Han L."/>
        </authorList>
    </citation>
    <scope>NUCLEOTIDE SEQUENCE [LARGE SCALE GENOMIC DNA]</scope>
    <source>
        <strain evidence="2 3">NEAU-GS14</strain>
    </source>
</reference>
<organism evidence="2 3">
    <name type="scientific">Herbidospora galbida</name>
    <dbReference type="NCBI Taxonomy" id="2575442"/>
    <lineage>
        <taxon>Bacteria</taxon>
        <taxon>Bacillati</taxon>
        <taxon>Actinomycetota</taxon>
        <taxon>Actinomycetes</taxon>
        <taxon>Streptosporangiales</taxon>
        <taxon>Streptosporangiaceae</taxon>
        <taxon>Herbidospora</taxon>
    </lineage>
</organism>
<dbReference type="AlphaFoldDB" id="A0A4U3MRB2"/>
<keyword evidence="3" id="KW-1185">Reference proteome</keyword>
<keyword evidence="1" id="KW-1133">Transmembrane helix</keyword>
<dbReference type="RefSeq" id="WP_137245090.1">
    <property type="nucleotide sequence ID" value="NZ_SZQA01000001.1"/>
</dbReference>
<evidence type="ECO:0000313" key="2">
    <source>
        <dbReference type="EMBL" id="TKK91402.1"/>
    </source>
</evidence>
<name>A0A4U3MRB2_9ACTN</name>
<keyword evidence="1" id="KW-0472">Membrane</keyword>
<dbReference type="OrthoDB" id="498873at2"/>
<sequence length="93" mass="10018">MSPPAEVVAAGTVAALGFLWALRRGGVERQRSSKMLVVGEAAVGKTSVAKALCRLPYHRDEPQTHGVHLDLLELAHPEDAEATMRLNVWDFGG</sequence>
<proteinExistence type="predicted"/>
<dbReference type="EMBL" id="SZQA01000001">
    <property type="protein sequence ID" value="TKK91402.1"/>
    <property type="molecule type" value="Genomic_DNA"/>
</dbReference>
<dbReference type="Proteomes" id="UP000308705">
    <property type="component" value="Unassembled WGS sequence"/>
</dbReference>
<keyword evidence="1" id="KW-0812">Transmembrane</keyword>
<accession>A0A4U3MRB2</accession>
<dbReference type="InterPro" id="IPR027417">
    <property type="entry name" value="P-loop_NTPase"/>
</dbReference>
<dbReference type="Pfam" id="PF08477">
    <property type="entry name" value="Roc"/>
    <property type="match status" value="1"/>
</dbReference>